<evidence type="ECO:0000259" key="2">
    <source>
        <dbReference type="Pfam" id="PF12760"/>
    </source>
</evidence>
<dbReference type="RefSeq" id="WP_160776914.1">
    <property type="nucleotide sequence ID" value="NZ_WUMV01000008.1"/>
</dbReference>
<keyword evidence="4" id="KW-1185">Reference proteome</keyword>
<dbReference type="Proteomes" id="UP000433101">
    <property type="component" value="Unassembled WGS sequence"/>
</dbReference>
<protein>
    <recommendedName>
        <fullName evidence="2">Transposase zinc-ribbon domain-containing protein</fullName>
    </recommendedName>
</protein>
<evidence type="ECO:0000256" key="1">
    <source>
        <dbReference type="SAM" id="MobiDB-lite"/>
    </source>
</evidence>
<feature type="region of interest" description="Disordered" evidence="1">
    <location>
        <begin position="131"/>
        <end position="152"/>
    </location>
</feature>
<comment type="caution">
    <text evidence="3">The sequence shown here is derived from an EMBL/GenBank/DDBJ whole genome shotgun (WGS) entry which is preliminary data.</text>
</comment>
<dbReference type="EMBL" id="WUMV01000008">
    <property type="protein sequence ID" value="MXN66664.1"/>
    <property type="molecule type" value="Genomic_DNA"/>
</dbReference>
<feature type="domain" description="Transposase zinc-ribbon" evidence="2">
    <location>
        <begin position="11"/>
        <end position="57"/>
    </location>
</feature>
<evidence type="ECO:0000313" key="4">
    <source>
        <dbReference type="Proteomes" id="UP000433101"/>
    </source>
</evidence>
<accession>A0A7X3LWW8</accession>
<dbReference type="Pfam" id="PF12760">
    <property type="entry name" value="Zn_ribbon_IS1595"/>
    <property type="match status" value="1"/>
</dbReference>
<organism evidence="3 4">
    <name type="scientific">Stappia sediminis</name>
    <dbReference type="NCBI Taxonomy" id="2692190"/>
    <lineage>
        <taxon>Bacteria</taxon>
        <taxon>Pseudomonadati</taxon>
        <taxon>Pseudomonadota</taxon>
        <taxon>Alphaproteobacteria</taxon>
        <taxon>Hyphomicrobiales</taxon>
        <taxon>Stappiaceae</taxon>
        <taxon>Stappia</taxon>
    </lineage>
</organism>
<dbReference type="AlphaFoldDB" id="A0A7X3LWW8"/>
<proteinExistence type="predicted"/>
<name>A0A7X3LWW8_9HYPH</name>
<reference evidence="3 4" key="1">
    <citation type="submission" date="2019-12" db="EMBL/GenBank/DDBJ databases">
        <authorList>
            <person name="Li M."/>
        </authorList>
    </citation>
    <scope>NUCLEOTIDE SEQUENCE [LARGE SCALE GENOMIC DNA]</scope>
    <source>
        <strain evidence="3 4">GBMRC 2046</strain>
    </source>
</reference>
<evidence type="ECO:0000313" key="3">
    <source>
        <dbReference type="EMBL" id="MXN66664.1"/>
    </source>
</evidence>
<sequence>MSLLSLACFRNEEAAYEFVESKVWPRGPVCPHCQESSNIRKLNGSSTRIGTYKCYGCLKPFTVKIGTVFEASRLPLHVWLQSIYLIAQADHVVPARELERALGVSPKTAKVLTYRLQKAIYSSVARIRPSLPAGSGPTPRLSMPPRTEPRSEALERRRATALEDIFSAFHPV</sequence>
<dbReference type="InterPro" id="IPR024442">
    <property type="entry name" value="Transposase_Zn_ribbon"/>
</dbReference>
<gene>
    <name evidence="3" type="ORF">GR183_17240</name>
</gene>